<dbReference type="PANTHER" id="PTHR48090:SF7">
    <property type="entry name" value="RFBJ PROTEIN"/>
    <property type="match status" value="1"/>
</dbReference>
<dbReference type="InterPro" id="IPR001173">
    <property type="entry name" value="Glyco_trans_2-like"/>
</dbReference>
<dbReference type="Proteomes" id="UP000325030">
    <property type="component" value="Chromosome"/>
</dbReference>
<feature type="domain" description="Glycosyltransferase 2-like" evidence="2">
    <location>
        <begin position="14"/>
        <end position="131"/>
    </location>
</feature>
<feature type="transmembrane region" description="Helical" evidence="1">
    <location>
        <begin position="226"/>
        <end position="254"/>
    </location>
</feature>
<accession>A0A510E575</accession>
<protein>
    <submittedName>
        <fullName evidence="4">Glycosyltransferase AglJ</fullName>
    </submittedName>
</protein>
<keyword evidence="5" id="KW-1185">Reference proteome</keyword>
<keyword evidence="1" id="KW-0472">Membrane</keyword>
<gene>
    <name evidence="3" type="ORF">IC006_2220</name>
    <name evidence="4" type="ORF">IC007_2225</name>
</gene>
<reference evidence="6" key="1">
    <citation type="submission" date="2018-09" db="EMBL/GenBank/DDBJ databases">
        <title>Complete Genome Sequencing of Sulfolobus sp. JCM 16834.</title>
        <authorList>
            <person name="Kato S."/>
            <person name="Itoh T."/>
            <person name="Ohkuma M."/>
        </authorList>
    </citation>
    <scope>NUCLEOTIDE SEQUENCE [LARGE SCALE GENOMIC DNA]</scope>
    <source>
        <strain evidence="6">IC-007</strain>
    </source>
</reference>
<dbReference type="STRING" id="1294262.GCA_001316085_02325"/>
<evidence type="ECO:0000313" key="4">
    <source>
        <dbReference type="EMBL" id="BBG27671.1"/>
    </source>
</evidence>
<dbReference type="InterPro" id="IPR029044">
    <property type="entry name" value="Nucleotide-diphossugar_trans"/>
</dbReference>
<dbReference type="SUPFAM" id="SSF53448">
    <property type="entry name" value="Nucleotide-diphospho-sugar transferases"/>
    <property type="match status" value="1"/>
</dbReference>
<keyword evidence="1" id="KW-0812">Transmembrane</keyword>
<proteinExistence type="predicted"/>
<accession>A0A510DXC9</accession>
<reference evidence="4 5" key="2">
    <citation type="journal article" date="2020" name="Int. J. Syst. Evol. Microbiol.">
        <title>Sulfuracidifex tepidarius gen. nov., sp. nov. and transfer of Sulfolobus metallicus Huber and Stetter 1992 to the genus Sulfuracidifex as Sulfuracidifex metallicus comb. nov.</title>
        <authorList>
            <person name="Itoh T."/>
            <person name="Miura T."/>
            <person name="Sakai H.D."/>
            <person name="Kato S."/>
            <person name="Ohkuma M."/>
            <person name="Takashina T."/>
        </authorList>
    </citation>
    <scope>NUCLEOTIDE SEQUENCE</scope>
    <source>
        <strain evidence="3 5">IC-006</strain>
        <strain evidence="4">IC-007</strain>
    </source>
</reference>
<feature type="transmembrane region" description="Helical" evidence="1">
    <location>
        <begin position="260"/>
        <end position="281"/>
    </location>
</feature>
<evidence type="ECO:0000313" key="6">
    <source>
        <dbReference type="Proteomes" id="UP000325030"/>
    </source>
</evidence>
<dbReference type="KEGG" id="step:IC006_2220"/>
<dbReference type="Pfam" id="PF00535">
    <property type="entry name" value="Glycos_transf_2"/>
    <property type="match status" value="1"/>
</dbReference>
<evidence type="ECO:0000256" key="1">
    <source>
        <dbReference type="SAM" id="Phobius"/>
    </source>
</evidence>
<dbReference type="Gene3D" id="3.90.550.10">
    <property type="entry name" value="Spore Coat Polysaccharide Biosynthesis Protein SpsA, Chain A"/>
    <property type="match status" value="1"/>
</dbReference>
<dbReference type="EMBL" id="AP018930">
    <property type="protein sequence ID" value="BBG27671.1"/>
    <property type="molecule type" value="Genomic_DNA"/>
</dbReference>
<dbReference type="PANTHER" id="PTHR48090">
    <property type="entry name" value="UNDECAPRENYL-PHOSPHATE 4-DEOXY-4-FORMAMIDO-L-ARABINOSE TRANSFERASE-RELATED"/>
    <property type="match status" value="1"/>
</dbReference>
<dbReference type="EMBL" id="AP018929">
    <property type="protein sequence ID" value="BBG24886.1"/>
    <property type="molecule type" value="Genomic_DNA"/>
</dbReference>
<dbReference type="InterPro" id="IPR050256">
    <property type="entry name" value="Glycosyltransferase_2"/>
</dbReference>
<keyword evidence="1" id="KW-1133">Transmembrane helix</keyword>
<dbReference type="RefSeq" id="WP_256202671.1">
    <property type="nucleotide sequence ID" value="NZ_BBCL01000014.1"/>
</dbReference>
<organism evidence="4 6">
    <name type="scientific">Sulfuracidifex tepidarius</name>
    <dbReference type="NCBI Taxonomy" id="1294262"/>
    <lineage>
        <taxon>Archaea</taxon>
        <taxon>Thermoproteota</taxon>
        <taxon>Thermoprotei</taxon>
        <taxon>Sulfolobales</taxon>
        <taxon>Sulfolobaceae</taxon>
        <taxon>Sulfuracidifex</taxon>
    </lineage>
</organism>
<evidence type="ECO:0000259" key="2">
    <source>
        <dbReference type="Pfam" id="PF00535"/>
    </source>
</evidence>
<evidence type="ECO:0000313" key="3">
    <source>
        <dbReference type="EMBL" id="BBG24886.1"/>
    </source>
</evidence>
<dbReference type="Proteomes" id="UP000322983">
    <property type="component" value="Chromosome"/>
</dbReference>
<sequence length="300" mass="33273">MEDNFPRVSKEDVTVVLCTLNEEDAIGKVIDDLFSHGYSNILVVDGYSKDRTREIAESKGVKVVMQINSGKGGAVITAINKVDTNFIAFMDADGTYSASDLDRLLYHAPDYVEVIGKRCKRGIRTLHRFGNWVINKLFAMAFSEDVGDVLSGMYILKTEIAKKLDLRSNGFEIEVEIASQMARFGKIAYVPISYGERIGKTKLSSFRDGLKIVLYLFKMMRFQNPLVFYAIVAGIFIVPGLISLSYAFILYILTGIYHNGYALMGAILTIVGVQGTLVAGLSSMLKRIEKLLLTSNVSVK</sequence>
<name>A0A510E575_9CREN</name>
<dbReference type="AlphaFoldDB" id="A0A510E575"/>
<evidence type="ECO:0000313" key="5">
    <source>
        <dbReference type="Proteomes" id="UP000322983"/>
    </source>
</evidence>
<dbReference type="CDD" id="cd04179">
    <property type="entry name" value="DPM_DPG-synthase_like"/>
    <property type="match status" value="1"/>
</dbReference>